<dbReference type="EMBL" id="CAKMAB010000006">
    <property type="protein sequence ID" value="CAH1055367.1"/>
    <property type="molecule type" value="Genomic_DNA"/>
</dbReference>
<evidence type="ECO:0000313" key="3">
    <source>
        <dbReference type="Proteomes" id="UP000838749"/>
    </source>
</evidence>
<protein>
    <recommendedName>
        <fullName evidence="1">Glycoside hydrolase GH146 substrate-binding domain-containing protein</fullName>
    </recommendedName>
</protein>
<feature type="domain" description="Glycoside hydrolase GH146 substrate-binding" evidence="1">
    <location>
        <begin position="184"/>
        <end position="317"/>
    </location>
</feature>
<dbReference type="Proteomes" id="UP000838749">
    <property type="component" value="Unassembled WGS sequence"/>
</dbReference>
<accession>A0ABN8FEB6</accession>
<evidence type="ECO:0000259" key="1">
    <source>
        <dbReference type="Pfam" id="PF20620"/>
    </source>
</evidence>
<comment type="caution">
    <text evidence="2">The sequence shown here is derived from an EMBL/GenBank/DDBJ whole genome shotgun (WGS) entry which is preliminary data.</text>
</comment>
<name>A0ABN8FEB6_9BACL</name>
<gene>
    <name evidence="2" type="ORF">PAECIP111894_01519</name>
</gene>
<organism evidence="2 3">
    <name type="scientific">Paenibacillus pseudetheri</name>
    <dbReference type="NCBI Taxonomy" id="2897682"/>
    <lineage>
        <taxon>Bacteria</taxon>
        <taxon>Bacillati</taxon>
        <taxon>Bacillota</taxon>
        <taxon>Bacilli</taxon>
        <taxon>Bacillales</taxon>
        <taxon>Paenibacillaceae</taxon>
        <taxon>Paenibacillus</taxon>
    </lineage>
</organism>
<proteinExistence type="predicted"/>
<evidence type="ECO:0000313" key="2">
    <source>
        <dbReference type="EMBL" id="CAH1055367.1"/>
    </source>
</evidence>
<keyword evidence="3" id="KW-1185">Reference proteome</keyword>
<dbReference type="InterPro" id="IPR046544">
    <property type="entry name" value="GH146_SB_dom"/>
</dbReference>
<sequence length="322" mass="36546">MVNATYGQPFNSIIIHKRLMIGVTILGRCHVFVFSEEAHEIFIVGEHLALNKVWQDGDVVEYDIPMSVRIESMPDNPNRIAFLYGPLVLAGDFGPINAELGSDRALASILIGDRETLTDSLIQSNVSKNVFRMKVLGYAGDHELRPFYPMHDHRYSVYWDLFTSEEWKLVEAEYREAVESNLLLEQLTVDSVQPAEMQPERDHNFEGEHVGLGKIYNRKYRDSWINGWFSFTMEVLAEEQVDLVVTYLKSNDTSVAFDITADGEQLGLGVLESEEMNKLETIRYELPQMITSSNSAVTIKFASHEGHKVGQVAGLRIVKRNS</sequence>
<reference evidence="2" key="1">
    <citation type="submission" date="2021-12" db="EMBL/GenBank/DDBJ databases">
        <authorList>
            <person name="Criscuolo A."/>
        </authorList>
    </citation>
    <scope>NUCLEOTIDE SEQUENCE</scope>
    <source>
        <strain evidence="2">CIP111894</strain>
    </source>
</reference>
<dbReference type="Pfam" id="PF20620">
    <property type="entry name" value="DUF6805"/>
    <property type="match status" value="1"/>
</dbReference>